<sequence length="114" mass="13153">MSSRGNQSGGGFAAAFVVVVVIGFIIKYIWWILGGLAMVAAFFIIRALVRWHLAAVAERNRRHAVIARRADRQHQWVLDGDPRGIYGSEGAEFMRYVERDNWDGLLRWIQRPRW</sequence>
<reference evidence="3" key="2">
    <citation type="submission" date="2018-03" db="EMBL/GenBank/DDBJ databases">
        <authorList>
            <person name="Derbyshire K."/>
            <person name="Gray T.A."/>
            <person name="Champion M."/>
        </authorList>
    </citation>
    <scope>NUCLEOTIDE SEQUENCE [LARGE SCALE GENOMIC DNA]</scope>
    <source>
        <strain evidence="3">MKD8</strain>
    </source>
</reference>
<accession>A0A2U9PKQ0</accession>
<dbReference type="RefSeq" id="WP_014877020.1">
    <property type="nucleotide sequence ID" value="NZ_CP027541.1"/>
</dbReference>
<dbReference type="EMBL" id="CP027541">
    <property type="protein sequence ID" value="AWT52268.1"/>
    <property type="molecule type" value="Genomic_DNA"/>
</dbReference>
<gene>
    <name evidence="2" type="ORF">D806_012800</name>
</gene>
<feature type="transmembrane region" description="Helical" evidence="1">
    <location>
        <begin position="36"/>
        <end position="53"/>
    </location>
</feature>
<proteinExistence type="predicted"/>
<reference evidence="2 3" key="1">
    <citation type="journal article" date="2013" name="Genome Announc.">
        <title>Draft genome sequence of MKD8, a conjugal recipient Mycobacterium smegmatis strain.</title>
        <authorList>
            <person name="Gray T.A."/>
            <person name="Palumbo M.J."/>
            <person name="Derbyshire K.M."/>
        </authorList>
    </citation>
    <scope>NUCLEOTIDE SEQUENCE [LARGE SCALE GENOMIC DNA]</scope>
    <source>
        <strain evidence="2 3">MKD8</strain>
    </source>
</reference>
<dbReference type="Proteomes" id="UP000011200">
    <property type="component" value="Chromosome"/>
</dbReference>
<keyword evidence="1" id="KW-1133">Transmembrane helix</keyword>
<evidence type="ECO:0000313" key="3">
    <source>
        <dbReference type="Proteomes" id="UP000011200"/>
    </source>
</evidence>
<dbReference type="AlphaFoldDB" id="A0A2U9PKQ0"/>
<feature type="transmembrane region" description="Helical" evidence="1">
    <location>
        <begin position="12"/>
        <end position="30"/>
    </location>
</feature>
<organism evidence="2 3">
    <name type="scientific">Mycolicibacterium smegmatis (strain MKD8)</name>
    <name type="common">Mycobacterium smegmatis</name>
    <dbReference type="NCBI Taxonomy" id="1214915"/>
    <lineage>
        <taxon>Bacteria</taxon>
        <taxon>Bacillati</taxon>
        <taxon>Actinomycetota</taxon>
        <taxon>Actinomycetes</taxon>
        <taxon>Mycobacteriales</taxon>
        <taxon>Mycobacteriaceae</taxon>
        <taxon>Mycolicibacterium</taxon>
    </lineage>
</organism>
<evidence type="ECO:0000256" key="1">
    <source>
        <dbReference type="SAM" id="Phobius"/>
    </source>
</evidence>
<keyword evidence="1" id="KW-0472">Membrane</keyword>
<name>A0A2U9PKQ0_MYCSE</name>
<dbReference type="GeneID" id="93456115"/>
<protein>
    <submittedName>
        <fullName evidence="2">Uncharacterized protein</fullName>
    </submittedName>
</protein>
<keyword evidence="1" id="KW-0812">Transmembrane</keyword>
<evidence type="ECO:0000313" key="2">
    <source>
        <dbReference type="EMBL" id="AWT52268.1"/>
    </source>
</evidence>